<evidence type="ECO:0000313" key="3">
    <source>
        <dbReference type="EMBL" id="AYB32667.1"/>
    </source>
</evidence>
<dbReference type="KEGG" id="chk:D4L85_19720"/>
<accession>A0A385SQZ8</accession>
<keyword evidence="1" id="KW-0472">Membrane</keyword>
<feature type="domain" description="Signal transduction histidine kinase internal region" evidence="2">
    <location>
        <begin position="155"/>
        <end position="232"/>
    </location>
</feature>
<feature type="transmembrane region" description="Helical" evidence="1">
    <location>
        <begin position="115"/>
        <end position="135"/>
    </location>
</feature>
<proteinExistence type="predicted"/>
<name>A0A385SQZ8_9BACT</name>
<dbReference type="PANTHER" id="PTHR34220">
    <property type="entry name" value="SENSOR HISTIDINE KINASE YPDA"/>
    <property type="match status" value="1"/>
</dbReference>
<dbReference type="GO" id="GO:0016020">
    <property type="term" value="C:membrane"/>
    <property type="evidence" value="ECO:0007669"/>
    <property type="project" value="InterPro"/>
</dbReference>
<gene>
    <name evidence="3" type="ORF">D4L85_19720</name>
</gene>
<evidence type="ECO:0000256" key="1">
    <source>
        <dbReference type="SAM" id="Phobius"/>
    </source>
</evidence>
<dbReference type="OrthoDB" id="9792992at2"/>
<evidence type="ECO:0000259" key="2">
    <source>
        <dbReference type="Pfam" id="PF06580"/>
    </source>
</evidence>
<protein>
    <submittedName>
        <fullName evidence="3">GHKL domain-containing protein</fullName>
    </submittedName>
</protein>
<dbReference type="InterPro" id="IPR036890">
    <property type="entry name" value="HATPase_C_sf"/>
</dbReference>
<dbReference type="SUPFAM" id="SSF55874">
    <property type="entry name" value="ATPase domain of HSP90 chaperone/DNA topoisomerase II/histidine kinase"/>
    <property type="match status" value="1"/>
</dbReference>
<keyword evidence="1" id="KW-0812">Transmembrane</keyword>
<dbReference type="Gene3D" id="3.30.565.10">
    <property type="entry name" value="Histidine kinase-like ATPase, C-terminal domain"/>
    <property type="match status" value="1"/>
</dbReference>
<dbReference type="GO" id="GO:0000155">
    <property type="term" value="F:phosphorelay sensor kinase activity"/>
    <property type="evidence" value="ECO:0007669"/>
    <property type="project" value="InterPro"/>
</dbReference>
<dbReference type="Pfam" id="PF06580">
    <property type="entry name" value="His_kinase"/>
    <property type="match status" value="1"/>
</dbReference>
<keyword evidence="1" id="KW-1133">Transmembrane helix</keyword>
<dbReference type="InterPro" id="IPR050640">
    <property type="entry name" value="Bact_2-comp_sensor_kinase"/>
</dbReference>
<dbReference type="RefSeq" id="WP_119755918.1">
    <property type="nucleotide sequence ID" value="NZ_CP032382.1"/>
</dbReference>
<dbReference type="AlphaFoldDB" id="A0A385SQZ8"/>
<feature type="transmembrane region" description="Helical" evidence="1">
    <location>
        <begin position="48"/>
        <end position="65"/>
    </location>
</feature>
<keyword evidence="4" id="KW-1185">Reference proteome</keyword>
<sequence length="359" mass="41875">MRLQSNTYRHLFHFSIALIIMFPWGYIIRPGEGSGGPRMHGFLMYWQWFAILSVPLYLLNSYWAVPRLLKNQRYGMYLLIIALCLLVSFLFRTGFERFTPAVASVHLPESVTVRPVHIFPLLFIFTLGTSLEMILGWEKQRTLQREIEKEKLESELSMLKTQINPHFFFNALNSIYALSDKKSEKTGDAILLLSSIMRYVLYDANRSKIEVAKEVQHLEDYIAMQRLRISDREQVQIEFQFQGDGTAQFIEPLILIPFVENAFKHGVSYDQPSFINIDLRVSGGVFYFEVTNSKKKHADTVHATHHDYHGIGITNTRKRLDLMYKDRYILTIKDRNDQYSTQLTIHLDDADHALNRKTA</sequence>
<evidence type="ECO:0000313" key="4">
    <source>
        <dbReference type="Proteomes" id="UP000266183"/>
    </source>
</evidence>
<dbReference type="Proteomes" id="UP000266183">
    <property type="component" value="Chromosome"/>
</dbReference>
<dbReference type="PANTHER" id="PTHR34220:SF7">
    <property type="entry name" value="SENSOR HISTIDINE KINASE YPDA"/>
    <property type="match status" value="1"/>
</dbReference>
<reference evidence="4" key="1">
    <citation type="submission" date="2018-09" db="EMBL/GenBank/DDBJ databases">
        <title>Chryseolinea sp. KIS68-18 isolated from soil.</title>
        <authorList>
            <person name="Weon H.-Y."/>
            <person name="Kwon S.-W."/>
            <person name="Lee S.A."/>
        </authorList>
    </citation>
    <scope>NUCLEOTIDE SEQUENCE [LARGE SCALE GENOMIC DNA]</scope>
    <source>
        <strain evidence="4">KIS68-18</strain>
    </source>
</reference>
<feature type="transmembrane region" description="Helical" evidence="1">
    <location>
        <begin position="12"/>
        <end position="28"/>
    </location>
</feature>
<dbReference type="InterPro" id="IPR010559">
    <property type="entry name" value="Sig_transdc_His_kin_internal"/>
</dbReference>
<organism evidence="3 4">
    <name type="scientific">Chryseolinea soli</name>
    <dbReference type="NCBI Taxonomy" id="2321403"/>
    <lineage>
        <taxon>Bacteria</taxon>
        <taxon>Pseudomonadati</taxon>
        <taxon>Bacteroidota</taxon>
        <taxon>Cytophagia</taxon>
        <taxon>Cytophagales</taxon>
        <taxon>Fulvivirgaceae</taxon>
        <taxon>Chryseolinea</taxon>
    </lineage>
</organism>
<dbReference type="EMBL" id="CP032382">
    <property type="protein sequence ID" value="AYB32667.1"/>
    <property type="molecule type" value="Genomic_DNA"/>
</dbReference>
<feature type="transmembrane region" description="Helical" evidence="1">
    <location>
        <begin position="77"/>
        <end position="95"/>
    </location>
</feature>